<dbReference type="Gene3D" id="3.30.70.330">
    <property type="match status" value="2"/>
</dbReference>
<accession>A0A0F2MNS6</accession>
<feature type="region of interest" description="Disordered" evidence="3">
    <location>
        <begin position="231"/>
        <end position="364"/>
    </location>
</feature>
<evidence type="ECO:0000256" key="3">
    <source>
        <dbReference type="SAM" id="MobiDB-lite"/>
    </source>
</evidence>
<dbReference type="InterPro" id="IPR012677">
    <property type="entry name" value="Nucleotide-bd_a/b_plait_sf"/>
</dbReference>
<dbReference type="Pfam" id="PF00076">
    <property type="entry name" value="RRM_1"/>
    <property type="match status" value="2"/>
</dbReference>
<comment type="caution">
    <text evidence="5">The sequence shown here is derived from an EMBL/GenBank/DDBJ whole genome shotgun (WGS) entry which is preliminary data.</text>
</comment>
<organism evidence="5 6">
    <name type="scientific">Sporothrix schenckii 1099-18</name>
    <dbReference type="NCBI Taxonomy" id="1397361"/>
    <lineage>
        <taxon>Eukaryota</taxon>
        <taxon>Fungi</taxon>
        <taxon>Dikarya</taxon>
        <taxon>Ascomycota</taxon>
        <taxon>Pezizomycotina</taxon>
        <taxon>Sordariomycetes</taxon>
        <taxon>Sordariomycetidae</taxon>
        <taxon>Ophiostomatales</taxon>
        <taxon>Ophiostomataceae</taxon>
        <taxon>Sporothrix</taxon>
    </lineage>
</organism>
<dbReference type="KEGG" id="ssck:SPSK_06051"/>
<dbReference type="VEuPathDB" id="FungiDB:SPSK_06051"/>
<dbReference type="GeneID" id="27668036"/>
<dbReference type="AlphaFoldDB" id="A0A0F2MNS6"/>
<evidence type="ECO:0000313" key="5">
    <source>
        <dbReference type="EMBL" id="KJR89841.1"/>
    </source>
</evidence>
<dbReference type="SUPFAM" id="SSF54928">
    <property type="entry name" value="RNA-binding domain, RBD"/>
    <property type="match status" value="1"/>
</dbReference>
<dbReference type="EMBL" id="AXCR01000001">
    <property type="protein sequence ID" value="KJR89841.1"/>
    <property type="molecule type" value="Genomic_DNA"/>
</dbReference>
<evidence type="ECO:0000256" key="1">
    <source>
        <dbReference type="ARBA" id="ARBA00022884"/>
    </source>
</evidence>
<proteinExistence type="predicted"/>
<feature type="compositionally biased region" description="Pro residues" evidence="3">
    <location>
        <begin position="297"/>
        <end position="309"/>
    </location>
</feature>
<keyword evidence="1 2" id="KW-0694">RNA-binding</keyword>
<dbReference type="InterPro" id="IPR000504">
    <property type="entry name" value="RRM_dom"/>
</dbReference>
<dbReference type="PANTHER" id="PTHR23003:SF51">
    <property type="entry name" value="SERINE-ARGININE PROTEIN 55"/>
    <property type="match status" value="1"/>
</dbReference>
<dbReference type="GO" id="GO:0005634">
    <property type="term" value="C:nucleus"/>
    <property type="evidence" value="ECO:0007669"/>
    <property type="project" value="TreeGrafter"/>
</dbReference>
<dbReference type="InterPro" id="IPR035979">
    <property type="entry name" value="RBD_domain_sf"/>
</dbReference>
<dbReference type="Proteomes" id="UP000033710">
    <property type="component" value="Unassembled WGS sequence"/>
</dbReference>
<feature type="compositionally biased region" description="Basic and acidic residues" evidence="3">
    <location>
        <begin position="266"/>
        <end position="292"/>
    </location>
</feature>
<sequence>MSTATGPISTAPTPSGSTEVSNTRLYLGNLPRTGTLRTSYARSQFSPAWLDRHAFTTANLTATVTKTDIENHFNKHGTGDILEIKLMNGFGFIEYKDAMDARDVVPAFHGSTFMGERLTVQFARGARNTRDGGSGGGNGNTSQERPPPRPRRTAHRMGVTGLPNDTSWQDLKDFARRSGLDVVYSETSRSGEGSVEFETAQDLATAIEKLNNTEFRDKVVTCTAISHTDFQYRDRGRSRSPRRPYPPPRDDYDRRGPPPPRGGYSPRRDGPGYRDNYRDRSPRRDYYDDRMRYPSPSRRPPMEDYPPPQRRYDDPYRRDYPPPDPYANRGPYDRPPPPRDFPLRDAGYPRDNGYPPRDYDRRYW</sequence>
<feature type="region of interest" description="Disordered" evidence="3">
    <location>
        <begin position="126"/>
        <end position="166"/>
    </location>
</feature>
<dbReference type="PANTHER" id="PTHR23003">
    <property type="entry name" value="RNA RECOGNITION MOTIF RRM DOMAIN CONTAINING PROTEIN"/>
    <property type="match status" value="1"/>
</dbReference>
<gene>
    <name evidence="5" type="ORF">SPSK_06051</name>
</gene>
<evidence type="ECO:0000256" key="2">
    <source>
        <dbReference type="PROSITE-ProRule" id="PRU00176"/>
    </source>
</evidence>
<dbReference type="PROSITE" id="PS50102">
    <property type="entry name" value="RRM"/>
    <property type="match status" value="1"/>
</dbReference>
<dbReference type="OrthoDB" id="1099063at2759"/>
<feature type="compositionally biased region" description="Basic and acidic residues" evidence="3">
    <location>
        <begin position="310"/>
        <end position="321"/>
    </location>
</feature>
<evidence type="ECO:0000313" key="6">
    <source>
        <dbReference type="Proteomes" id="UP000033710"/>
    </source>
</evidence>
<protein>
    <submittedName>
        <fullName evidence="5">Pre-mRNA splicing factor</fullName>
    </submittedName>
</protein>
<feature type="domain" description="RRM" evidence="4">
    <location>
        <begin position="23"/>
        <end position="125"/>
    </location>
</feature>
<reference evidence="5 6" key="2">
    <citation type="journal article" date="2015" name="Eukaryot. Cell">
        <title>Asexual propagation of a virulent clone complex in a human and feline outbreak of sporotrichosis.</title>
        <authorList>
            <person name="Teixeira Mde M."/>
            <person name="Rodrigues A.M."/>
            <person name="Tsui C.K."/>
            <person name="de Almeida L.G."/>
            <person name="Van Diepeningen A.D."/>
            <person name="van den Ende B.G."/>
            <person name="Fernandes G.F."/>
            <person name="Kano R."/>
            <person name="Hamelin R.C."/>
            <person name="Lopes-Bezerra L.M."/>
            <person name="Vasconcelos A.T."/>
            <person name="de Hoog S."/>
            <person name="de Camargo Z.P."/>
            <person name="Felipe M.S."/>
        </authorList>
    </citation>
    <scope>NUCLEOTIDE SEQUENCE [LARGE SCALE GENOMIC DNA]</scope>
    <source>
        <strain evidence="5 6">1099-18</strain>
    </source>
</reference>
<dbReference type="RefSeq" id="XP_016592517.1">
    <property type="nucleotide sequence ID" value="XM_016732759.1"/>
</dbReference>
<reference evidence="5 6" key="1">
    <citation type="journal article" date="2014" name="BMC Genomics">
        <title>Comparative genomics of the major fungal agents of human and animal Sporotrichosis: Sporothrix schenckii and Sporothrix brasiliensis.</title>
        <authorList>
            <person name="Teixeira M.M."/>
            <person name="de Almeida L.G."/>
            <person name="Kubitschek-Barreira P."/>
            <person name="Alves F.L."/>
            <person name="Kioshima E.S."/>
            <person name="Abadio A.K."/>
            <person name="Fernandes L."/>
            <person name="Derengowski L.S."/>
            <person name="Ferreira K.S."/>
            <person name="Souza R.C."/>
            <person name="Ruiz J.C."/>
            <person name="de Andrade N.C."/>
            <person name="Paes H.C."/>
            <person name="Nicola A.M."/>
            <person name="Albuquerque P."/>
            <person name="Gerber A.L."/>
            <person name="Martins V.P."/>
            <person name="Peconick L.D."/>
            <person name="Neto A.V."/>
            <person name="Chaucanez C.B."/>
            <person name="Silva P.A."/>
            <person name="Cunha O.L."/>
            <person name="de Oliveira F.F."/>
            <person name="dos Santos T.C."/>
            <person name="Barros A.L."/>
            <person name="Soares M.A."/>
            <person name="de Oliveira L.M."/>
            <person name="Marini M.M."/>
            <person name="Villalobos-Duno H."/>
            <person name="Cunha M.M."/>
            <person name="de Hoog S."/>
            <person name="da Silveira J.F."/>
            <person name="Henrissat B."/>
            <person name="Nino-Vega G.A."/>
            <person name="Cisalpino P.S."/>
            <person name="Mora-Montes H.M."/>
            <person name="Almeida S.R."/>
            <person name="Stajich J.E."/>
            <person name="Lopes-Bezerra L.M."/>
            <person name="Vasconcelos A.T."/>
            <person name="Felipe M.S."/>
        </authorList>
    </citation>
    <scope>NUCLEOTIDE SEQUENCE [LARGE SCALE GENOMIC DNA]</scope>
    <source>
        <strain evidence="5 6">1099-18</strain>
    </source>
</reference>
<evidence type="ECO:0000259" key="4">
    <source>
        <dbReference type="PROSITE" id="PS50102"/>
    </source>
</evidence>
<dbReference type="SMART" id="SM00360">
    <property type="entry name" value="RRM"/>
    <property type="match status" value="2"/>
</dbReference>
<name>A0A0F2MNS6_SPOSC</name>
<dbReference type="GO" id="GO:0003729">
    <property type="term" value="F:mRNA binding"/>
    <property type="evidence" value="ECO:0007669"/>
    <property type="project" value="TreeGrafter"/>
</dbReference>
<dbReference type="GO" id="GO:0005737">
    <property type="term" value="C:cytoplasm"/>
    <property type="evidence" value="ECO:0007669"/>
    <property type="project" value="TreeGrafter"/>
</dbReference>
<dbReference type="InterPro" id="IPR050374">
    <property type="entry name" value="RRT5_SRSF_SR"/>
</dbReference>
<feature type="region of interest" description="Disordered" evidence="3">
    <location>
        <begin position="1"/>
        <end position="21"/>
    </location>
</feature>